<dbReference type="Pfam" id="PF06240">
    <property type="entry name" value="COXG"/>
    <property type="match status" value="1"/>
</dbReference>
<sequence>MQMQHHFTVPVPVDVAWPAIIDPERVAPCMPGATLTSAEGDRFTGSVKVKLGPISLLYKGSGSFQEVDESTRRVVIDAGGKDARGNGTAAATVTVTLTEEDGRTSAAVDTDLKVTGKPAQLGRGLMSEVGGKILHQFAANLARSLTGQDAPASQPGGGRTGAGEGRAASSGARPAASDPGGTTGEDEASRAGSDGPDRSDPGAGPRRSPDRPGHQDDGERPPGRAGRNPAWRVTSPAAAERTAPADAVAATTTAVRGSAHRADAVVTGGPAPSEEAIDLLGAAGTPVLKRALPVAAAVATAALLLRALRRRRARR</sequence>
<comment type="caution">
    <text evidence="3">The sequence shown here is derived from an EMBL/GenBank/DDBJ whole genome shotgun (WGS) entry which is preliminary data.</text>
</comment>
<feature type="compositionally biased region" description="Gly residues" evidence="1">
    <location>
        <begin position="155"/>
        <end position="164"/>
    </location>
</feature>
<gene>
    <name evidence="3" type="ORF">GCM10020366_55550</name>
</gene>
<keyword evidence="2" id="KW-0472">Membrane</keyword>
<keyword evidence="2" id="KW-1133">Transmembrane helix</keyword>
<organism evidence="3 4">
    <name type="scientific">Saccharopolyspora gregorii</name>
    <dbReference type="NCBI Taxonomy" id="33914"/>
    <lineage>
        <taxon>Bacteria</taxon>
        <taxon>Bacillati</taxon>
        <taxon>Actinomycetota</taxon>
        <taxon>Actinomycetes</taxon>
        <taxon>Pseudonocardiales</taxon>
        <taxon>Pseudonocardiaceae</taxon>
        <taxon>Saccharopolyspora</taxon>
    </lineage>
</organism>
<evidence type="ECO:0000256" key="2">
    <source>
        <dbReference type="SAM" id="Phobius"/>
    </source>
</evidence>
<dbReference type="PANTHER" id="PTHR38588:SF1">
    <property type="entry name" value="BLL0334 PROTEIN"/>
    <property type="match status" value="1"/>
</dbReference>
<feature type="transmembrane region" description="Helical" evidence="2">
    <location>
        <begin position="291"/>
        <end position="308"/>
    </location>
</feature>
<reference evidence="4" key="1">
    <citation type="journal article" date="2019" name="Int. J. Syst. Evol. Microbiol.">
        <title>The Global Catalogue of Microorganisms (GCM) 10K type strain sequencing project: providing services to taxonomists for standard genome sequencing and annotation.</title>
        <authorList>
            <consortium name="The Broad Institute Genomics Platform"/>
            <consortium name="The Broad Institute Genome Sequencing Center for Infectious Disease"/>
            <person name="Wu L."/>
            <person name="Ma J."/>
        </authorList>
    </citation>
    <scope>NUCLEOTIDE SEQUENCE [LARGE SCALE GENOMIC DNA]</scope>
    <source>
        <strain evidence="4">JCM 9687</strain>
    </source>
</reference>
<evidence type="ECO:0000256" key="1">
    <source>
        <dbReference type="SAM" id="MobiDB-lite"/>
    </source>
</evidence>
<name>A0ABP6RYL6_9PSEU</name>
<evidence type="ECO:0000313" key="4">
    <source>
        <dbReference type="Proteomes" id="UP001500483"/>
    </source>
</evidence>
<accession>A0ABP6RYL6</accession>
<dbReference type="Gene3D" id="3.30.530.20">
    <property type="match status" value="1"/>
</dbReference>
<protein>
    <recommendedName>
        <fullName evidence="5">Carbon monoxide dehydrogenase</fullName>
    </recommendedName>
</protein>
<feature type="region of interest" description="Disordered" evidence="1">
    <location>
        <begin position="147"/>
        <end position="247"/>
    </location>
</feature>
<dbReference type="CDD" id="cd07823">
    <property type="entry name" value="SRPBCC_5"/>
    <property type="match status" value="1"/>
</dbReference>
<dbReference type="EMBL" id="BAAAYK010000038">
    <property type="protein sequence ID" value="GAA3363473.1"/>
    <property type="molecule type" value="Genomic_DNA"/>
</dbReference>
<dbReference type="SUPFAM" id="SSF55961">
    <property type="entry name" value="Bet v1-like"/>
    <property type="match status" value="1"/>
</dbReference>
<feature type="compositionally biased region" description="Basic and acidic residues" evidence="1">
    <location>
        <begin position="207"/>
        <end position="222"/>
    </location>
</feature>
<dbReference type="InterPro" id="IPR010419">
    <property type="entry name" value="CO_DH_gsu"/>
</dbReference>
<evidence type="ECO:0000313" key="3">
    <source>
        <dbReference type="EMBL" id="GAA3363473.1"/>
    </source>
</evidence>
<feature type="compositionally biased region" description="Low complexity" evidence="1">
    <location>
        <begin position="165"/>
        <end position="180"/>
    </location>
</feature>
<keyword evidence="4" id="KW-1185">Reference proteome</keyword>
<dbReference type="PANTHER" id="PTHR38588">
    <property type="entry name" value="BLL0334 PROTEIN"/>
    <property type="match status" value="1"/>
</dbReference>
<dbReference type="Proteomes" id="UP001500483">
    <property type="component" value="Unassembled WGS sequence"/>
</dbReference>
<proteinExistence type="predicted"/>
<feature type="compositionally biased region" description="Low complexity" evidence="1">
    <location>
        <begin position="234"/>
        <end position="247"/>
    </location>
</feature>
<evidence type="ECO:0008006" key="5">
    <source>
        <dbReference type="Google" id="ProtNLM"/>
    </source>
</evidence>
<keyword evidence="2" id="KW-0812">Transmembrane</keyword>
<dbReference type="InterPro" id="IPR023393">
    <property type="entry name" value="START-like_dom_sf"/>
</dbReference>